<dbReference type="Proteomes" id="UP001276659">
    <property type="component" value="Unassembled WGS sequence"/>
</dbReference>
<evidence type="ECO:0000256" key="1">
    <source>
        <dbReference type="SAM" id="MobiDB-lite"/>
    </source>
</evidence>
<feature type="compositionally biased region" description="Polar residues" evidence="1">
    <location>
        <begin position="135"/>
        <end position="157"/>
    </location>
</feature>
<proteinExistence type="predicted"/>
<keyword evidence="3" id="KW-1185">Reference proteome</keyword>
<dbReference type="AlphaFoldDB" id="A0AAD9ZHB1"/>
<feature type="region of interest" description="Disordered" evidence="1">
    <location>
        <begin position="120"/>
        <end position="176"/>
    </location>
</feature>
<gene>
    <name evidence="2" type="ORF">OEA41_000971</name>
</gene>
<feature type="region of interest" description="Disordered" evidence="1">
    <location>
        <begin position="1"/>
        <end position="87"/>
    </location>
</feature>
<protein>
    <submittedName>
        <fullName evidence="2">Uncharacterized protein</fullName>
    </submittedName>
</protein>
<organism evidence="2 3">
    <name type="scientific">Lepraria neglecta</name>
    <dbReference type="NCBI Taxonomy" id="209136"/>
    <lineage>
        <taxon>Eukaryota</taxon>
        <taxon>Fungi</taxon>
        <taxon>Dikarya</taxon>
        <taxon>Ascomycota</taxon>
        <taxon>Pezizomycotina</taxon>
        <taxon>Lecanoromycetes</taxon>
        <taxon>OSLEUM clade</taxon>
        <taxon>Lecanoromycetidae</taxon>
        <taxon>Lecanorales</taxon>
        <taxon>Lecanorineae</taxon>
        <taxon>Stereocaulaceae</taxon>
        <taxon>Lepraria</taxon>
    </lineage>
</organism>
<comment type="caution">
    <text evidence="2">The sequence shown here is derived from an EMBL/GenBank/DDBJ whole genome shotgun (WGS) entry which is preliminary data.</text>
</comment>
<accession>A0AAD9ZHB1</accession>
<feature type="compositionally biased region" description="Polar residues" evidence="1">
    <location>
        <begin position="49"/>
        <end position="59"/>
    </location>
</feature>
<reference evidence="2" key="1">
    <citation type="submission" date="2022-11" db="EMBL/GenBank/DDBJ databases">
        <title>Chromosomal genome sequence assembly and mating type (MAT) locus characterization of the leprose asexual lichenized fungus Lepraria neglecta (Nyl.) Erichsen.</title>
        <authorList>
            <person name="Allen J.L."/>
            <person name="Pfeffer B."/>
        </authorList>
    </citation>
    <scope>NUCLEOTIDE SEQUENCE</scope>
    <source>
        <strain evidence="2">Allen 5258</strain>
    </source>
</reference>
<evidence type="ECO:0000313" key="3">
    <source>
        <dbReference type="Proteomes" id="UP001276659"/>
    </source>
</evidence>
<sequence>MIGSPVAAGKRPDFKQAQSGGMGWPRLVPVKDQQPQKPTHNEPSETRRSSVFPSLQDPNEQAIPPTAVEKPTPEDRPLSPVDSAAGSAHSIEEFGIALIERPNPLENTDTVPAMEYSDALASSKMASERLPVESATKSTQAQRTPSPLSAAESTTQAGEDLPPQEEPSAAAEPTIPVLTDPVPYYAKPKILVQKPSDSSVSDMSGPRTIDEVLTNEHLASSLQSLPKVGDLTKVPPYASSRWATL</sequence>
<evidence type="ECO:0000313" key="2">
    <source>
        <dbReference type="EMBL" id="KAK3178834.1"/>
    </source>
</evidence>
<feature type="compositionally biased region" description="Basic and acidic residues" evidence="1">
    <location>
        <begin position="39"/>
        <end position="48"/>
    </location>
</feature>
<name>A0AAD9ZHB1_9LECA</name>
<dbReference type="EMBL" id="JASNWA010000003">
    <property type="protein sequence ID" value="KAK3178834.1"/>
    <property type="molecule type" value="Genomic_DNA"/>
</dbReference>